<protein>
    <submittedName>
        <fullName evidence="1">Uncharacterized protein</fullName>
    </submittedName>
</protein>
<dbReference type="AlphaFoldDB" id="A0A0E1X5R9"/>
<gene>
    <name evidence="1" type="ORF">BALG_01784</name>
</gene>
<dbReference type="GeneID" id="89807975"/>
<accession>A0A0E1X5R9</accession>
<proteinExistence type="predicted"/>
<reference evidence="1" key="1">
    <citation type="submission" date="2009-01" db="EMBL/GenBank/DDBJ databases">
        <title>The Genome Sequence of Brucella pinnipedialis M292/94/1.</title>
        <authorList>
            <consortium name="The Broad Institute Genome Sequencing Platform"/>
            <person name="Ward D."/>
            <person name="Young S.K."/>
            <person name="Kodira C.D."/>
            <person name="Zeng Q."/>
            <person name="Koehrsen M."/>
            <person name="Alvarado L."/>
            <person name="Berlin A."/>
            <person name="Borenstein D."/>
            <person name="Chen Z."/>
            <person name="Engels R."/>
            <person name="Freedman E."/>
            <person name="Gellesch M."/>
            <person name="Goldberg J."/>
            <person name="Griggs A."/>
            <person name="Gujja S."/>
            <person name="Heiman D."/>
            <person name="Hepburn T."/>
            <person name="Howarth C."/>
            <person name="Jen D."/>
            <person name="Larson L."/>
            <person name="Lewis B."/>
            <person name="Mehta T."/>
            <person name="Park D."/>
            <person name="Pearson M."/>
            <person name="Roberts A."/>
            <person name="Saif S."/>
            <person name="Shea T."/>
            <person name="Shenoy N."/>
            <person name="Sisk P."/>
            <person name="Stolte C."/>
            <person name="Sykes S."/>
            <person name="Walk T."/>
            <person name="White J."/>
            <person name="Yandava C."/>
            <person name="Whatmore A.M."/>
            <person name="Perrett L.L."/>
            <person name="O'Callaghan D."/>
            <person name="Nusbaum C."/>
            <person name="Galagan J."/>
            <person name="Birren B."/>
        </authorList>
    </citation>
    <scope>NUCLEOTIDE SEQUENCE [LARGE SCALE GENOMIC DNA]</scope>
    <source>
        <strain evidence="1">M292/94/1</strain>
    </source>
</reference>
<organism evidence="1">
    <name type="scientific">Brucella pinnipedialis M292/94/1</name>
    <dbReference type="NCBI Taxonomy" id="520462"/>
    <lineage>
        <taxon>Bacteria</taxon>
        <taxon>Pseudomonadati</taxon>
        <taxon>Pseudomonadota</taxon>
        <taxon>Alphaproteobacteria</taxon>
        <taxon>Hyphomicrobiales</taxon>
        <taxon>Brucellaceae</taxon>
        <taxon>Brucella/Ochrobactrum group</taxon>
        <taxon>Brucella</taxon>
    </lineage>
</organism>
<dbReference type="HOGENOM" id="CLU_181315_0_0_5"/>
<name>A0A0E1X5R9_9HYPH</name>
<dbReference type="EMBL" id="EQ999546">
    <property type="protein sequence ID" value="EEZ31664.1"/>
    <property type="molecule type" value="Genomic_DNA"/>
</dbReference>
<dbReference type="RefSeq" id="WP_004689867.1">
    <property type="nucleotide sequence ID" value="NZ_EQ999546.1"/>
</dbReference>
<evidence type="ECO:0000313" key="1">
    <source>
        <dbReference type="EMBL" id="EEZ31664.1"/>
    </source>
</evidence>
<dbReference type="Proteomes" id="UP000004659">
    <property type="component" value="Unassembled WGS sequence"/>
</dbReference>
<sequence>MIILIFPETGTGLRVSPSFVRQSGSCFNEIAGNALTLCFVALSGTKPFHTFAGNALYPRKTKLRTLFFAFQHLERIPKSVKRFSEKMRVKTKD</sequence>